<dbReference type="InterPro" id="IPR051825">
    <property type="entry name" value="SRCIN1"/>
</dbReference>
<feature type="compositionally biased region" description="Polar residues" evidence="2">
    <location>
        <begin position="537"/>
        <end position="556"/>
    </location>
</feature>
<feature type="compositionally biased region" description="Low complexity" evidence="2">
    <location>
        <begin position="1138"/>
        <end position="1150"/>
    </location>
</feature>
<feature type="compositionally biased region" description="Basic and acidic residues" evidence="2">
    <location>
        <begin position="558"/>
        <end position="567"/>
    </location>
</feature>
<dbReference type="GO" id="GO:0005737">
    <property type="term" value="C:cytoplasm"/>
    <property type="evidence" value="ECO:0007669"/>
    <property type="project" value="TreeGrafter"/>
</dbReference>
<evidence type="ECO:0000256" key="1">
    <source>
        <dbReference type="ARBA" id="ARBA00023054"/>
    </source>
</evidence>
<dbReference type="OrthoDB" id="6022652at2759"/>
<evidence type="ECO:0000313" key="4">
    <source>
        <dbReference type="EMBL" id="KFM69496.1"/>
    </source>
</evidence>
<name>A0A087TWK7_STEMI</name>
<gene>
    <name evidence="4" type="ORF">X975_13577</name>
</gene>
<dbReference type="Pfam" id="PF03915">
    <property type="entry name" value="AIP3"/>
    <property type="match status" value="2"/>
</dbReference>
<feature type="compositionally biased region" description="Low complexity" evidence="2">
    <location>
        <begin position="481"/>
        <end position="502"/>
    </location>
</feature>
<feature type="compositionally biased region" description="Basic and acidic residues" evidence="2">
    <location>
        <begin position="1070"/>
        <end position="1081"/>
    </location>
</feature>
<dbReference type="STRING" id="407821.A0A087TWK7"/>
<keyword evidence="5" id="KW-1185">Reference proteome</keyword>
<feature type="non-terminal residue" evidence="4">
    <location>
        <position position="1299"/>
    </location>
</feature>
<feature type="region of interest" description="Disordered" evidence="2">
    <location>
        <begin position="537"/>
        <end position="610"/>
    </location>
</feature>
<evidence type="ECO:0000256" key="2">
    <source>
        <dbReference type="SAM" id="MobiDB-lite"/>
    </source>
</evidence>
<protein>
    <submittedName>
        <fullName evidence="4">Coiled-coil domain-containing protein</fullName>
    </submittedName>
</protein>
<evidence type="ECO:0000259" key="3">
    <source>
        <dbReference type="Pfam" id="PF03915"/>
    </source>
</evidence>
<feature type="compositionally biased region" description="Low complexity" evidence="2">
    <location>
        <begin position="1103"/>
        <end position="1131"/>
    </location>
</feature>
<feature type="region of interest" description="Disordered" evidence="2">
    <location>
        <begin position="1"/>
        <end position="132"/>
    </location>
</feature>
<feature type="compositionally biased region" description="Low complexity" evidence="2">
    <location>
        <begin position="115"/>
        <end position="127"/>
    </location>
</feature>
<dbReference type="PANTHER" id="PTHR22741:SF10">
    <property type="entry name" value="COILED-COIL DOMAIN-CONTAINING PROTEIN CG32809"/>
    <property type="match status" value="1"/>
</dbReference>
<sequence length="1299" mass="143193">MFQAVMQFRDPQQPQQQQPLHHNPQQQQQQQNQKPPMHPQHLPHPPTSTLSSSSSSSTDSSGGGQPSGAATTPPNRRSRRRKSLLYQVLMSPLRKKSGSTNTLNTVASGGGGGNVIQQQQHQGNVSHLPNQRSHSLYQPPSSVYDEDPGIMSEVETSATGFRRASKARSSLPIVRTPSKTQERPLGLVFLQYQSETKRALLPNEITSMDTVKALFVRSFPKQLTMEYLDSPHIRVYIHDPAKDMFYELEDLRDIRDRSVLRIYEQDVNGGGVYSTYDQDLSYFSEPEFDSEYQHQHIHRSKASKAPLPPAIGYYGTLPAQYLPANRTQTLPHSASMRTYSPTHAADRQKSQTLPPGGGGTQPPPKPQRSFQQALTPLGKTVRSTPPPSGPPPSIPSPRSGQPRPLVPVGSTMPMSPERRHEPLGSYRAPPDRPYSVAGQASYHISPERRYDPPYHSSPERRSQQESGYLSSPERRVDHQRSFSGYSTSSSYEESLYGGSIYGTRSGSVTPVIDEEARLRMEYMERQLASLTGLVQKALTTGPPNKNQSSQQLQQIPTRDCDQGKDRSSTTFPDRTPKPGVKPMPGRPQSQDKEDRNAAGMKPSLLPKPQMQSPVFYDSREHVVPKEVHLTPEMYVQLRHLRKQTKDLRLEVRNLRRIAQAQSVTARDTVRETCIKIKSMLASAQAGEDQVCAERLRVSREEDLYRQDVTKLEKDLTELETHVEELRSNVINRKCRVNMSDVEGMALVLSRASKTVADLKARFPNLQESLKSVMAAEMEVVVREEKFLKEEPDRLETALRRCKKLTGTLVTLKRLASVQEQRHTGAHPPPEKSSSSEGNHSDGEVHNIKTIASDPHTVIHVPPGGQQRASENALDALLDELQTFTKPLEQPRDNIPGLLGPQRRLPSYPSAESPVRSPARSFAPSMPGQAEVSSSGNSAFRAPATITNKLQVNESGQQLYVLSPSHSPVPDTKKSQDTIIRVAVNPGNTKQTVIDGVEGTITTNPIAHKKAPPPPPPRTTSRSPLTSPTADNQESVPGSPRDVVFSQLRSNSAPAGETESNVRRMTAPRSVSKDEGTAQKEKEDEELLRTSAISDDALRRDQLSSNSSSSESVNSQEGLQVGQSGSGLSPVGKLERKSSSGSSHGTPPEGGTPEKGSKKLGLPTPPRSRAEVLEQRHQELLRKQKHLQDQYTRLQQLQRGQILQRFSPPRSATSTPILNDLKKTGSESNILTKSAFSLTPSSGSLTHLAGTAVNFTTKQETKPSTVVTTTTSATSKAPAVPAKPTTAQIQKNKIYETDIL</sequence>
<organism evidence="4 5">
    <name type="scientific">Stegodyphus mimosarum</name>
    <name type="common">African social velvet spider</name>
    <dbReference type="NCBI Taxonomy" id="407821"/>
    <lineage>
        <taxon>Eukaryota</taxon>
        <taxon>Metazoa</taxon>
        <taxon>Ecdysozoa</taxon>
        <taxon>Arthropoda</taxon>
        <taxon>Chelicerata</taxon>
        <taxon>Arachnida</taxon>
        <taxon>Araneae</taxon>
        <taxon>Araneomorphae</taxon>
        <taxon>Entelegynae</taxon>
        <taxon>Eresoidea</taxon>
        <taxon>Eresidae</taxon>
        <taxon>Stegodyphus</taxon>
    </lineage>
</organism>
<accession>A0A087TWK7</accession>
<feature type="domain" description="Actin interacting protein 3-like C-terminal" evidence="3">
    <location>
        <begin position="189"/>
        <end position="264"/>
    </location>
</feature>
<feature type="compositionally biased region" description="Pro residues" evidence="2">
    <location>
        <begin position="384"/>
        <end position="395"/>
    </location>
</feature>
<feature type="region of interest" description="Disordered" evidence="2">
    <location>
        <begin position="1002"/>
        <end position="1170"/>
    </location>
</feature>
<proteinExistence type="predicted"/>
<evidence type="ECO:0000313" key="5">
    <source>
        <dbReference type="Proteomes" id="UP000054359"/>
    </source>
</evidence>
<dbReference type="Proteomes" id="UP000054359">
    <property type="component" value="Unassembled WGS sequence"/>
</dbReference>
<dbReference type="InterPro" id="IPR022782">
    <property type="entry name" value="AIP3-like_C"/>
</dbReference>
<keyword evidence="1" id="KW-0175">Coiled coil</keyword>
<dbReference type="OMA" id="HISVRIY"/>
<reference evidence="4 5" key="1">
    <citation type="submission" date="2013-11" db="EMBL/GenBank/DDBJ databases">
        <title>Genome sequencing of Stegodyphus mimosarum.</title>
        <authorList>
            <person name="Bechsgaard J."/>
        </authorList>
    </citation>
    <scope>NUCLEOTIDE SEQUENCE [LARGE SCALE GENOMIC DNA]</scope>
</reference>
<feature type="compositionally biased region" description="Low complexity" evidence="2">
    <location>
        <begin position="47"/>
        <end position="60"/>
    </location>
</feature>
<feature type="domain" description="Actin interacting protein 3-like C-terminal" evidence="3">
    <location>
        <begin position="572"/>
        <end position="849"/>
    </location>
</feature>
<feature type="compositionally biased region" description="Low complexity" evidence="2">
    <location>
        <begin position="11"/>
        <end position="35"/>
    </location>
</feature>
<dbReference type="PANTHER" id="PTHR22741">
    <property type="entry name" value="P140CAP/SNIP-RELATED"/>
    <property type="match status" value="1"/>
</dbReference>
<feature type="region of interest" description="Disordered" evidence="2">
    <location>
        <begin position="334"/>
        <end position="506"/>
    </location>
</feature>
<feature type="compositionally biased region" description="Polar residues" evidence="2">
    <location>
        <begin position="98"/>
        <end position="107"/>
    </location>
</feature>
<feature type="region of interest" description="Disordered" evidence="2">
    <location>
        <begin position="818"/>
        <end position="843"/>
    </location>
</feature>
<feature type="compositionally biased region" description="Low complexity" evidence="2">
    <location>
        <begin position="1018"/>
        <end position="1028"/>
    </location>
</feature>
<dbReference type="Gene3D" id="1.20.58.1540">
    <property type="entry name" value="Actin interacting protein 3, C-terminal domain"/>
    <property type="match status" value="1"/>
</dbReference>
<dbReference type="EMBL" id="KK117081">
    <property type="protein sequence ID" value="KFM69496.1"/>
    <property type="molecule type" value="Genomic_DNA"/>
</dbReference>
<feature type="region of interest" description="Disordered" evidence="2">
    <location>
        <begin position="887"/>
        <end position="936"/>
    </location>
</feature>
<feature type="compositionally biased region" description="Pro residues" evidence="2">
    <location>
        <begin position="36"/>
        <end position="46"/>
    </location>
</feature>
<feature type="compositionally biased region" description="Basic and acidic residues" evidence="2">
    <location>
        <begin position="445"/>
        <end position="463"/>
    </location>
</feature>